<protein>
    <recommendedName>
        <fullName evidence="3">Thioredoxin domain-containing protein</fullName>
    </recommendedName>
</protein>
<evidence type="ECO:0008006" key="3">
    <source>
        <dbReference type="Google" id="ProtNLM"/>
    </source>
</evidence>
<sequence length="191" mass="21712">MSKISSNGLRLSFLSIILLLLISLTGCSDSKRDVYINHLGQEVRLADYDGKVVLMNFVFTSCPHGGCDMLTSQFLRVQTLLKNRVGKDLFLVSISIDPKNDSTEILNEFAKKHRVDSKGWHFLSSDKGTINRIMKKHDVQWRTDPDGSRHHKAVIVLFNKLGKKVIVYNDKDYNILELVKDIKKLLGPDKV</sequence>
<evidence type="ECO:0000313" key="2">
    <source>
        <dbReference type="EMBL" id="VAV82298.1"/>
    </source>
</evidence>
<gene>
    <name evidence="2" type="ORF">MNBD_DELTA01-29</name>
</gene>
<organism evidence="2">
    <name type="scientific">hydrothermal vent metagenome</name>
    <dbReference type="NCBI Taxonomy" id="652676"/>
    <lineage>
        <taxon>unclassified sequences</taxon>
        <taxon>metagenomes</taxon>
        <taxon>ecological metagenomes</taxon>
    </lineage>
</organism>
<reference evidence="2" key="1">
    <citation type="submission" date="2018-06" db="EMBL/GenBank/DDBJ databases">
        <authorList>
            <person name="Zhirakovskaya E."/>
        </authorList>
    </citation>
    <scope>NUCLEOTIDE SEQUENCE</scope>
</reference>
<dbReference type="PANTHER" id="PTHR12151:SF25">
    <property type="entry name" value="LINALOOL DEHYDRATASE_ISOMERASE DOMAIN-CONTAINING PROTEIN"/>
    <property type="match status" value="1"/>
</dbReference>
<dbReference type="PROSITE" id="PS51257">
    <property type="entry name" value="PROKAR_LIPOPROTEIN"/>
    <property type="match status" value="1"/>
</dbReference>
<dbReference type="Gene3D" id="3.40.30.10">
    <property type="entry name" value="Glutaredoxin"/>
    <property type="match status" value="1"/>
</dbReference>
<dbReference type="CDD" id="cd02968">
    <property type="entry name" value="SCO"/>
    <property type="match status" value="1"/>
</dbReference>
<comment type="similarity">
    <text evidence="1">Belongs to the SCO1/2 family.</text>
</comment>
<dbReference type="InterPro" id="IPR036249">
    <property type="entry name" value="Thioredoxin-like_sf"/>
</dbReference>
<name>A0A3B0R361_9ZZZZ</name>
<dbReference type="InterPro" id="IPR003782">
    <property type="entry name" value="SCO1/SenC"/>
</dbReference>
<proteinExistence type="inferred from homology"/>
<dbReference type="Pfam" id="PF02630">
    <property type="entry name" value="SCO1-SenC"/>
    <property type="match status" value="1"/>
</dbReference>
<dbReference type="EMBL" id="UOEA01000009">
    <property type="protein sequence ID" value="VAV82298.1"/>
    <property type="molecule type" value="Genomic_DNA"/>
</dbReference>
<accession>A0A3B0R361</accession>
<dbReference type="AlphaFoldDB" id="A0A3B0R361"/>
<dbReference type="PANTHER" id="PTHR12151">
    <property type="entry name" value="ELECTRON TRANSPORT PROTIN SCO1/SENC FAMILY MEMBER"/>
    <property type="match status" value="1"/>
</dbReference>
<dbReference type="SUPFAM" id="SSF52833">
    <property type="entry name" value="Thioredoxin-like"/>
    <property type="match status" value="1"/>
</dbReference>
<evidence type="ECO:0000256" key="1">
    <source>
        <dbReference type="ARBA" id="ARBA00010996"/>
    </source>
</evidence>